<dbReference type="EMBL" id="BARW01038299">
    <property type="protein sequence ID" value="GAJ21799.1"/>
    <property type="molecule type" value="Genomic_DNA"/>
</dbReference>
<organism evidence="1">
    <name type="scientific">marine sediment metagenome</name>
    <dbReference type="NCBI Taxonomy" id="412755"/>
    <lineage>
        <taxon>unclassified sequences</taxon>
        <taxon>metagenomes</taxon>
        <taxon>ecological metagenomes</taxon>
    </lineage>
</organism>
<accession>X1UWF4</accession>
<protein>
    <submittedName>
        <fullName evidence="1">Uncharacterized protein</fullName>
    </submittedName>
</protein>
<feature type="non-terminal residue" evidence="1">
    <location>
        <position position="1"/>
    </location>
</feature>
<gene>
    <name evidence="1" type="ORF">S12H4_58827</name>
</gene>
<proteinExistence type="predicted"/>
<evidence type="ECO:0000313" key="1">
    <source>
        <dbReference type="EMBL" id="GAJ21799.1"/>
    </source>
</evidence>
<name>X1UWF4_9ZZZZ</name>
<dbReference type="AlphaFoldDB" id="X1UWF4"/>
<comment type="caution">
    <text evidence="1">The sequence shown here is derived from an EMBL/GenBank/DDBJ whole genome shotgun (WGS) entry which is preliminary data.</text>
</comment>
<reference evidence="1" key="1">
    <citation type="journal article" date="2014" name="Front. Microbiol.">
        <title>High frequency of phylogenetically diverse reductive dehalogenase-homologous genes in deep subseafloor sedimentary metagenomes.</title>
        <authorList>
            <person name="Kawai M."/>
            <person name="Futagami T."/>
            <person name="Toyoda A."/>
            <person name="Takaki Y."/>
            <person name="Nishi S."/>
            <person name="Hori S."/>
            <person name="Arai W."/>
            <person name="Tsubouchi T."/>
            <person name="Morono Y."/>
            <person name="Uchiyama I."/>
            <person name="Ito T."/>
            <person name="Fujiyama A."/>
            <person name="Inagaki F."/>
            <person name="Takami H."/>
        </authorList>
    </citation>
    <scope>NUCLEOTIDE SEQUENCE</scope>
    <source>
        <strain evidence="1">Expedition CK06-06</strain>
    </source>
</reference>
<sequence>EIEFEEKRKELSKIRREAIKQLGNSLHPNIRDVFIKS</sequence>